<feature type="repeat" description="TPR" evidence="1">
    <location>
        <begin position="193"/>
        <end position="226"/>
    </location>
</feature>
<dbReference type="Pfam" id="PF01075">
    <property type="entry name" value="Glyco_transf_9"/>
    <property type="match status" value="1"/>
</dbReference>
<dbReference type="InterPro" id="IPR011990">
    <property type="entry name" value="TPR-like_helical_dom_sf"/>
</dbReference>
<dbReference type="Proteomes" id="UP000500767">
    <property type="component" value="Chromosome"/>
</dbReference>
<evidence type="ECO:0000256" key="1">
    <source>
        <dbReference type="PROSITE-ProRule" id="PRU00339"/>
    </source>
</evidence>
<dbReference type="InterPro" id="IPR019734">
    <property type="entry name" value="TPR_rpt"/>
</dbReference>
<keyword evidence="1" id="KW-0802">TPR repeat</keyword>
<evidence type="ECO:0000313" key="4">
    <source>
        <dbReference type="Proteomes" id="UP000500767"/>
    </source>
</evidence>
<gene>
    <name evidence="3" type="ORF">HN018_06400</name>
</gene>
<accession>A0A6M8HMT4</accession>
<feature type="region of interest" description="Disordered" evidence="2">
    <location>
        <begin position="1"/>
        <end position="36"/>
    </location>
</feature>
<dbReference type="PANTHER" id="PTHR44809:SF1">
    <property type="entry name" value="PROTEIN O-MANNOSYL-TRANSFERASE TMTC1"/>
    <property type="match status" value="1"/>
</dbReference>
<dbReference type="GO" id="GO:0016757">
    <property type="term" value="F:glycosyltransferase activity"/>
    <property type="evidence" value="ECO:0007669"/>
    <property type="project" value="InterPro"/>
</dbReference>
<dbReference type="Gene3D" id="3.40.50.2000">
    <property type="entry name" value="Glycogen Phosphorylase B"/>
    <property type="match status" value="1"/>
</dbReference>
<evidence type="ECO:0000256" key="2">
    <source>
        <dbReference type="SAM" id="MobiDB-lite"/>
    </source>
</evidence>
<protein>
    <submittedName>
        <fullName evidence="3">Tetratricopeptide repeat protein</fullName>
    </submittedName>
</protein>
<proteinExistence type="predicted"/>
<dbReference type="SUPFAM" id="SSF53756">
    <property type="entry name" value="UDP-Glycosyltransferase/glycogen phosphorylase"/>
    <property type="match status" value="1"/>
</dbReference>
<dbReference type="EMBL" id="CP053708">
    <property type="protein sequence ID" value="QKE89719.1"/>
    <property type="molecule type" value="Genomic_DNA"/>
</dbReference>
<dbReference type="AlphaFoldDB" id="A0A6M8HMT4"/>
<dbReference type="PANTHER" id="PTHR44809">
    <property type="match status" value="1"/>
</dbReference>
<organism evidence="3 4">
    <name type="scientific">Lichenicola cladoniae</name>
    <dbReference type="NCBI Taxonomy" id="1484109"/>
    <lineage>
        <taxon>Bacteria</taxon>
        <taxon>Pseudomonadati</taxon>
        <taxon>Pseudomonadota</taxon>
        <taxon>Alphaproteobacteria</taxon>
        <taxon>Acetobacterales</taxon>
        <taxon>Acetobacteraceae</taxon>
        <taxon>Lichenicola</taxon>
    </lineage>
</organism>
<dbReference type="SMART" id="SM00028">
    <property type="entry name" value="TPR"/>
    <property type="match status" value="8"/>
</dbReference>
<dbReference type="InterPro" id="IPR002201">
    <property type="entry name" value="Glyco_trans_9"/>
</dbReference>
<dbReference type="Pfam" id="PF13374">
    <property type="entry name" value="TPR_10"/>
    <property type="match status" value="1"/>
</dbReference>
<dbReference type="InterPro" id="IPR052943">
    <property type="entry name" value="TMTC_O-mannosyl-trnsfr"/>
</dbReference>
<keyword evidence="4" id="KW-1185">Reference proteome</keyword>
<dbReference type="Gene3D" id="1.25.40.10">
    <property type="entry name" value="Tetratricopeptide repeat domain"/>
    <property type="match status" value="3"/>
</dbReference>
<dbReference type="RefSeq" id="WP_171834707.1">
    <property type="nucleotide sequence ID" value="NZ_CP053708.1"/>
</dbReference>
<evidence type="ECO:0000313" key="3">
    <source>
        <dbReference type="EMBL" id="QKE89719.1"/>
    </source>
</evidence>
<dbReference type="SUPFAM" id="SSF48452">
    <property type="entry name" value="TPR-like"/>
    <property type="match status" value="2"/>
</dbReference>
<dbReference type="Pfam" id="PF13432">
    <property type="entry name" value="TPR_16"/>
    <property type="match status" value="4"/>
</dbReference>
<feature type="repeat" description="TPR" evidence="1">
    <location>
        <begin position="159"/>
        <end position="192"/>
    </location>
</feature>
<reference evidence="3 4" key="1">
    <citation type="journal article" date="2014" name="World J. Microbiol. Biotechnol.">
        <title>Biodiversity and physiological characteristics of Antarctic and Arctic lichens-associated bacteria.</title>
        <authorList>
            <person name="Lee Y.M."/>
            <person name="Kim E.H."/>
            <person name="Lee H.K."/>
            <person name="Hong S.G."/>
        </authorList>
    </citation>
    <scope>NUCLEOTIDE SEQUENCE [LARGE SCALE GENOMIC DNA]</scope>
    <source>
        <strain evidence="3 4">PAMC 26569</strain>
    </source>
</reference>
<dbReference type="PROSITE" id="PS50005">
    <property type="entry name" value="TPR"/>
    <property type="match status" value="3"/>
</dbReference>
<name>A0A6M8HMT4_9PROT</name>
<sequence length="618" mass="65706">MPTQQDHRPRPDRREARRTARQADTHAADAQRNHGAGRLDEAERLYRLALAVQPDHADSLYGLGVLARGAGRNDLAAGLIGRAIAARKEAAHYYVDLGLALRELGHAEEARAALQVAVLRDPDDPRGHAGLALALETLGRLDEAVASLRSAVTLAPGDAQAWHRLGADLGMLGRLDEAEAAFRRTVALLPDDPSALANLGGLLFERNGLDEAADLLRRAASAGPPTAATLSNLGLVLMAKGEVVEAERLLGEAATLAPAEDAILVNRGSVLVDLGRFDDAEACFETVEARSRPGSDNAARACFNRATVLLATAGADRPGRLQQGWTLFEARRTLLAAPLNSLPDWDGLSLPDHASLLLHAEQGLGDAIQFLRYVTLASRRARVVLALPDALFGLAACLASDRCRPVRLHDPETLLCVAQASLLSLPHLLGQPTVPSFLPYLRASPDAAAPWRDWVGSLAGLKVGLSWAGSPSYRFDRRRSLKLAALAPLGGVPGVSFVSLQQGEAAGEDPPTGLTLSRPPVPLADLGVTAALIAQLDLVVSVDTAIAHLAGALGRPVWLLNRFGGDWRWQDGFAGPDDTSLWYPSLRQFRQREPLAPSAAWQDPVARLAGALRLQASG</sequence>
<feature type="repeat" description="TPR" evidence="1">
    <location>
        <begin position="91"/>
        <end position="124"/>
    </location>
</feature>
<dbReference type="KEGG" id="lck:HN018_06400"/>